<dbReference type="AlphaFoldDB" id="A0AAW5R026"/>
<evidence type="ECO:0000259" key="3">
    <source>
        <dbReference type="Pfam" id="PF07486"/>
    </source>
</evidence>
<feature type="chain" id="PRO_5043902249" evidence="2">
    <location>
        <begin position="29"/>
        <end position="317"/>
    </location>
</feature>
<dbReference type="EMBL" id="JALIDZ010000005">
    <property type="protein sequence ID" value="MCT8972509.1"/>
    <property type="molecule type" value="Genomic_DNA"/>
</dbReference>
<dbReference type="GO" id="GO:0016787">
    <property type="term" value="F:hydrolase activity"/>
    <property type="evidence" value="ECO:0007669"/>
    <property type="project" value="UniProtKB-KW"/>
</dbReference>
<keyword evidence="4" id="KW-0378">Hydrolase</keyword>
<protein>
    <submittedName>
        <fullName evidence="4">Cell wall hydrolase</fullName>
    </submittedName>
</protein>
<evidence type="ECO:0000256" key="2">
    <source>
        <dbReference type="SAM" id="SignalP"/>
    </source>
</evidence>
<evidence type="ECO:0000313" key="5">
    <source>
        <dbReference type="Proteomes" id="UP001320898"/>
    </source>
</evidence>
<comment type="caution">
    <text evidence="4">The sequence shown here is derived from an EMBL/GenBank/DDBJ whole genome shotgun (WGS) entry which is preliminary data.</text>
</comment>
<dbReference type="RefSeq" id="WP_261616092.1">
    <property type="nucleotide sequence ID" value="NZ_JALIDZ010000005.1"/>
</dbReference>
<dbReference type="InterPro" id="IPR011105">
    <property type="entry name" value="Cell_wall_hydrolase_SleB"/>
</dbReference>
<dbReference type="InterPro" id="IPR042047">
    <property type="entry name" value="SleB_dom1"/>
</dbReference>
<proteinExistence type="predicted"/>
<feature type="region of interest" description="Disordered" evidence="1">
    <location>
        <begin position="80"/>
        <end position="106"/>
    </location>
</feature>
<name>A0AAW5R026_9HYPH</name>
<dbReference type="Pfam" id="PF07486">
    <property type="entry name" value="Hydrolase_2"/>
    <property type="match status" value="1"/>
</dbReference>
<accession>A0AAW5R026</accession>
<organism evidence="4 5">
    <name type="scientific">Microbaculum marinisediminis</name>
    <dbReference type="NCBI Taxonomy" id="2931392"/>
    <lineage>
        <taxon>Bacteria</taxon>
        <taxon>Pseudomonadati</taxon>
        <taxon>Pseudomonadota</taxon>
        <taxon>Alphaproteobacteria</taxon>
        <taxon>Hyphomicrobiales</taxon>
        <taxon>Tepidamorphaceae</taxon>
        <taxon>Microbaculum</taxon>
    </lineage>
</organism>
<feature type="domain" description="Cell wall hydrolase SleB" evidence="3">
    <location>
        <begin position="197"/>
        <end position="307"/>
    </location>
</feature>
<keyword evidence="5" id="KW-1185">Reference proteome</keyword>
<feature type="signal peptide" evidence="2">
    <location>
        <begin position="1"/>
        <end position="28"/>
    </location>
</feature>
<keyword evidence="2" id="KW-0732">Signal</keyword>
<gene>
    <name evidence="4" type="ORF">MUB46_11630</name>
</gene>
<dbReference type="Gene3D" id="1.10.10.2520">
    <property type="entry name" value="Cell wall hydrolase SleB, domain 1"/>
    <property type="match status" value="1"/>
</dbReference>
<dbReference type="Proteomes" id="UP001320898">
    <property type="component" value="Unassembled WGS sequence"/>
</dbReference>
<reference evidence="4 5" key="1">
    <citation type="submission" date="2022-04" db="EMBL/GenBank/DDBJ databases">
        <authorList>
            <person name="Ye Y.-Q."/>
            <person name="Du Z.-J."/>
        </authorList>
    </citation>
    <scope>NUCLEOTIDE SEQUENCE [LARGE SCALE GENOMIC DNA]</scope>
    <source>
        <strain evidence="4 5">A6E488</strain>
    </source>
</reference>
<evidence type="ECO:0000313" key="4">
    <source>
        <dbReference type="EMBL" id="MCT8972509.1"/>
    </source>
</evidence>
<evidence type="ECO:0000256" key="1">
    <source>
        <dbReference type="SAM" id="MobiDB-lite"/>
    </source>
</evidence>
<sequence>MFAYAHLLMACAGGFLLLAATNATPAWASTTIIVCKGCVIVLDPDECLGCIVVSDPPALTETCRGCTWADTVGRRPRSIRAAPASLGRTSGETTAHETAPDDTSSADSRFYGPFAFGPRADAWQAAAAPAIVLAALAVPSGDGISDDGSPDLGPFADSPYAGARPAVAAALAAMRLDRDIARERRCLATAIYFEARGEPASGQRAVAQVVLNRVSDRRYPATVCDVVFQNQERQNRCQFSFACDGRPEDIGDQRAWRRAMLLAGEALMGRYFDGAIGAATHYHATSVEPTWSRHLYRIARIGAHVFYQTGQRLQQTH</sequence>